<evidence type="ECO:0000259" key="7">
    <source>
        <dbReference type="Pfam" id="PF04542"/>
    </source>
</evidence>
<dbReference type="GO" id="GO:0003677">
    <property type="term" value="F:DNA binding"/>
    <property type="evidence" value="ECO:0007669"/>
    <property type="project" value="UniProtKB-KW"/>
</dbReference>
<dbReference type="PANTHER" id="PTHR43133">
    <property type="entry name" value="RNA POLYMERASE ECF-TYPE SIGMA FACTO"/>
    <property type="match status" value="1"/>
</dbReference>
<proteinExistence type="inferred from homology"/>
<evidence type="ECO:0000256" key="1">
    <source>
        <dbReference type="ARBA" id="ARBA00010641"/>
    </source>
</evidence>
<evidence type="ECO:0000256" key="4">
    <source>
        <dbReference type="ARBA" id="ARBA00023125"/>
    </source>
</evidence>
<dbReference type="OrthoDB" id="9785675at2"/>
<evidence type="ECO:0000313" key="9">
    <source>
        <dbReference type="EMBL" id="ABJ88673.1"/>
    </source>
</evidence>
<reference evidence="9" key="1">
    <citation type="submission" date="2006-10" db="EMBL/GenBank/DDBJ databases">
        <title>Complete sequence of Solibacter usitatus Ellin6076.</title>
        <authorList>
            <consortium name="US DOE Joint Genome Institute"/>
            <person name="Copeland A."/>
            <person name="Lucas S."/>
            <person name="Lapidus A."/>
            <person name="Barry K."/>
            <person name="Detter J.C."/>
            <person name="Glavina del Rio T."/>
            <person name="Hammon N."/>
            <person name="Israni S."/>
            <person name="Dalin E."/>
            <person name="Tice H."/>
            <person name="Pitluck S."/>
            <person name="Thompson L.S."/>
            <person name="Brettin T."/>
            <person name="Bruce D."/>
            <person name="Han C."/>
            <person name="Tapia R."/>
            <person name="Gilna P."/>
            <person name="Schmutz J."/>
            <person name="Larimer F."/>
            <person name="Land M."/>
            <person name="Hauser L."/>
            <person name="Kyrpides N."/>
            <person name="Mikhailova N."/>
            <person name="Janssen P.H."/>
            <person name="Kuske C.R."/>
            <person name="Richardson P."/>
        </authorList>
    </citation>
    <scope>NUCLEOTIDE SEQUENCE</scope>
    <source>
        <strain evidence="9">Ellin6076</strain>
    </source>
</reference>
<dbReference type="GO" id="GO:0006352">
    <property type="term" value="P:DNA-templated transcription initiation"/>
    <property type="evidence" value="ECO:0007669"/>
    <property type="project" value="InterPro"/>
</dbReference>
<dbReference type="Gene3D" id="1.10.10.10">
    <property type="entry name" value="Winged helix-like DNA-binding domain superfamily/Winged helix DNA-binding domain"/>
    <property type="match status" value="1"/>
</dbReference>
<dbReference type="eggNOG" id="COG1595">
    <property type="taxonomic scope" value="Bacteria"/>
</dbReference>
<name>Q01NU7_SOLUE</name>
<evidence type="ECO:0000256" key="6">
    <source>
        <dbReference type="RuleBase" id="RU000716"/>
    </source>
</evidence>
<comment type="similarity">
    <text evidence="1 6">Belongs to the sigma-70 factor family. ECF subfamily.</text>
</comment>
<keyword evidence="5 6" id="KW-0804">Transcription</keyword>
<keyword evidence="2 6" id="KW-0805">Transcription regulation</keyword>
<dbReference type="PROSITE" id="PS01063">
    <property type="entry name" value="SIGMA70_ECF"/>
    <property type="match status" value="1"/>
</dbReference>
<dbReference type="CDD" id="cd06171">
    <property type="entry name" value="Sigma70_r4"/>
    <property type="match status" value="1"/>
</dbReference>
<dbReference type="Pfam" id="PF08281">
    <property type="entry name" value="Sigma70_r4_2"/>
    <property type="match status" value="1"/>
</dbReference>
<dbReference type="Pfam" id="PF04542">
    <property type="entry name" value="Sigma70_r2"/>
    <property type="match status" value="1"/>
</dbReference>
<evidence type="ECO:0000256" key="2">
    <source>
        <dbReference type="ARBA" id="ARBA00023015"/>
    </source>
</evidence>
<accession>Q01NU7</accession>
<dbReference type="InterPro" id="IPR039425">
    <property type="entry name" value="RNA_pol_sigma-70-like"/>
</dbReference>
<dbReference type="InterPro" id="IPR036388">
    <property type="entry name" value="WH-like_DNA-bd_sf"/>
</dbReference>
<evidence type="ECO:0000259" key="8">
    <source>
        <dbReference type="Pfam" id="PF08281"/>
    </source>
</evidence>
<dbReference type="PANTHER" id="PTHR43133:SF51">
    <property type="entry name" value="RNA POLYMERASE SIGMA FACTOR"/>
    <property type="match status" value="1"/>
</dbReference>
<dbReference type="NCBIfam" id="TIGR02937">
    <property type="entry name" value="sigma70-ECF"/>
    <property type="match status" value="1"/>
</dbReference>
<dbReference type="EMBL" id="CP000473">
    <property type="protein sequence ID" value="ABJ88673.1"/>
    <property type="molecule type" value="Genomic_DNA"/>
</dbReference>
<gene>
    <name evidence="9" type="ordered locus">Acid_7775</name>
</gene>
<dbReference type="InterPro" id="IPR013325">
    <property type="entry name" value="RNA_pol_sigma_r2"/>
</dbReference>
<dbReference type="KEGG" id="sus:Acid_7775"/>
<feature type="domain" description="RNA polymerase sigma factor 70 region 4 type 2" evidence="8">
    <location>
        <begin position="124"/>
        <end position="174"/>
    </location>
</feature>
<keyword evidence="4 6" id="KW-0238">DNA-binding</keyword>
<dbReference type="SUPFAM" id="SSF88946">
    <property type="entry name" value="Sigma2 domain of RNA polymerase sigma factors"/>
    <property type="match status" value="1"/>
</dbReference>
<dbReference type="SUPFAM" id="SSF88659">
    <property type="entry name" value="Sigma3 and sigma4 domains of RNA polymerase sigma factors"/>
    <property type="match status" value="1"/>
</dbReference>
<dbReference type="InterPro" id="IPR007627">
    <property type="entry name" value="RNA_pol_sigma70_r2"/>
</dbReference>
<dbReference type="InterPro" id="IPR013324">
    <property type="entry name" value="RNA_pol_sigma_r3/r4-like"/>
</dbReference>
<dbReference type="HOGENOM" id="CLU_047691_3_0_0"/>
<dbReference type="InterPro" id="IPR014284">
    <property type="entry name" value="RNA_pol_sigma-70_dom"/>
</dbReference>
<dbReference type="GO" id="GO:0016987">
    <property type="term" value="F:sigma factor activity"/>
    <property type="evidence" value="ECO:0007669"/>
    <property type="project" value="UniProtKB-KW"/>
</dbReference>
<dbReference type="InParanoid" id="Q01NU7"/>
<protein>
    <recommendedName>
        <fullName evidence="6">RNA polymerase sigma factor</fullName>
    </recommendedName>
</protein>
<feature type="domain" description="RNA polymerase sigma-70 region 2" evidence="7">
    <location>
        <begin position="26"/>
        <end position="92"/>
    </location>
</feature>
<dbReference type="AlphaFoldDB" id="Q01NU7"/>
<evidence type="ECO:0000256" key="5">
    <source>
        <dbReference type="ARBA" id="ARBA00023163"/>
    </source>
</evidence>
<organism evidence="9">
    <name type="scientific">Solibacter usitatus (strain Ellin6076)</name>
    <dbReference type="NCBI Taxonomy" id="234267"/>
    <lineage>
        <taxon>Bacteria</taxon>
        <taxon>Pseudomonadati</taxon>
        <taxon>Acidobacteriota</taxon>
        <taxon>Terriglobia</taxon>
        <taxon>Bryobacterales</taxon>
        <taxon>Solibacteraceae</taxon>
        <taxon>Candidatus Solibacter</taxon>
    </lineage>
</organism>
<evidence type="ECO:0000256" key="3">
    <source>
        <dbReference type="ARBA" id="ARBA00023082"/>
    </source>
</evidence>
<dbReference type="STRING" id="234267.Acid_7775"/>
<dbReference type="InterPro" id="IPR000838">
    <property type="entry name" value="RNA_pol_sigma70_ECF_CS"/>
</dbReference>
<dbReference type="InterPro" id="IPR013249">
    <property type="entry name" value="RNA_pol_sigma70_r4_t2"/>
</dbReference>
<sequence length="188" mass="21437">MIFRAVEDTDLIRQATKGSVESYNLLVSRWEKRIYNYLLRITANREDALDLTQDVFLKAYQNLRKLDDSARFAPWLYRIAHNEAYSMFRKRRPETDVDELEPEATEIGITVGGSSVFPVELSIAVATALDRLSPDQREAVVLKIYQGFKFEEMAEILSCPVSTVKSRLYTALELLKAELAPVKARGVS</sequence>
<dbReference type="Gene3D" id="1.10.1740.10">
    <property type="match status" value="1"/>
</dbReference>
<keyword evidence="3 6" id="KW-0731">Sigma factor</keyword>